<reference evidence="2 3" key="1">
    <citation type="submission" date="2018-11" db="EMBL/GenBank/DDBJ databases">
        <title>Genome sequencing of Lautropia sp. KCOM 2505 (= ChDC F240).</title>
        <authorList>
            <person name="Kook J.-K."/>
            <person name="Park S.-N."/>
            <person name="Lim Y.K."/>
        </authorList>
    </citation>
    <scope>NUCLEOTIDE SEQUENCE [LARGE SCALE GENOMIC DNA]</scope>
    <source>
        <strain evidence="2 3">KCOM 2505</strain>
    </source>
</reference>
<accession>A0A3R8LN01</accession>
<evidence type="ECO:0000256" key="1">
    <source>
        <dbReference type="SAM" id="Coils"/>
    </source>
</evidence>
<name>A0A3R8LN01_9BURK</name>
<comment type="caution">
    <text evidence="2">The sequence shown here is derived from an EMBL/GenBank/DDBJ whole genome shotgun (WGS) entry which is preliminary data.</text>
</comment>
<dbReference type="EMBL" id="RRUE01000002">
    <property type="protein sequence ID" value="RRN44399.1"/>
    <property type="molecule type" value="Genomic_DNA"/>
</dbReference>
<feature type="coiled-coil region" evidence="1">
    <location>
        <begin position="114"/>
        <end position="151"/>
    </location>
</feature>
<dbReference type="RefSeq" id="WP_125096593.1">
    <property type="nucleotide sequence ID" value="NZ_RRUE01000002.1"/>
</dbReference>
<dbReference type="Pfam" id="PF09903">
    <property type="entry name" value="DUF2130"/>
    <property type="match status" value="1"/>
</dbReference>
<organism evidence="2 3">
    <name type="scientific">Lautropia dentalis</name>
    <dbReference type="NCBI Taxonomy" id="2490857"/>
    <lineage>
        <taxon>Bacteria</taxon>
        <taxon>Pseudomonadati</taxon>
        <taxon>Pseudomonadota</taxon>
        <taxon>Betaproteobacteria</taxon>
        <taxon>Burkholderiales</taxon>
        <taxon>Burkholderiaceae</taxon>
        <taxon>Lautropia</taxon>
    </lineage>
</organism>
<dbReference type="Proteomes" id="UP000270261">
    <property type="component" value="Unassembled WGS sequence"/>
</dbReference>
<feature type="coiled-coil region" evidence="1">
    <location>
        <begin position="183"/>
        <end position="221"/>
    </location>
</feature>
<proteinExistence type="predicted"/>
<gene>
    <name evidence="2" type="ORF">EHV23_13915</name>
</gene>
<dbReference type="OrthoDB" id="9765972at2"/>
<protein>
    <submittedName>
        <fullName evidence="2">DUF2130 domain-containing protein</fullName>
    </submittedName>
</protein>
<keyword evidence="1" id="KW-0175">Coiled coil</keyword>
<dbReference type="AlphaFoldDB" id="A0A3R8LN01"/>
<keyword evidence="3" id="KW-1185">Reference proteome</keyword>
<dbReference type="InterPro" id="IPR019219">
    <property type="entry name" value="DUF2130"/>
</dbReference>
<evidence type="ECO:0000313" key="2">
    <source>
        <dbReference type="EMBL" id="RRN44399.1"/>
    </source>
</evidence>
<evidence type="ECO:0000313" key="3">
    <source>
        <dbReference type="Proteomes" id="UP000270261"/>
    </source>
</evidence>
<sequence length="433" mass="48607">MSEPTITCPNCHTTVRLTESLAAPLVAATREQYERQLAARDADFAQREAQLQTQAKAMAERETALAEQTRQLQAQVTEQVETRLRTERERVVAEEARKAKAAAADELAAGRKALAELQEVLKARDAKLAEAQQAQADMLRRQRELEDARRELDLTVEKRVSEGLEAVRGKARQEAEESLRLKVVEKDQMIASMQQKIAELKQRAEQGSQQLQGEAQELDLENTLRQRFAFDTIDPVPKGEFGGDVLHTVLSQSGQVAGRILWESKRTRNWSEGWLEKLRNDQRAAKADVAILVSQALPKEIETFDVREGVWVTGPRTALAVANLLRTSILQVHQTRLAGEGLQGKAELVYQYLTGPHFRHRVSAIREAFDAMQDDLDRERKVIQKQWAKRQAQIDRMVAGMTGMYGDLQGIAGAQLPEIEGMGFEALEGPEEE</sequence>